<accession>A0A1J1LQT2</accession>
<dbReference type="EMBL" id="CZDF01000172">
    <property type="protein sequence ID" value="CUR34791.1"/>
    <property type="molecule type" value="Genomic_DNA"/>
</dbReference>
<dbReference type="AlphaFoldDB" id="A0A1J1LQT2"/>
<keyword evidence="3" id="KW-1185">Reference proteome</keyword>
<gene>
    <name evidence="2" type="ORF">PL9214650230</name>
</gene>
<proteinExistence type="predicted"/>
<name>A0A1J1LQT2_9CYAN</name>
<evidence type="ECO:0000256" key="1">
    <source>
        <dbReference type="SAM" id="Phobius"/>
    </source>
</evidence>
<evidence type="ECO:0000313" key="3">
    <source>
        <dbReference type="Proteomes" id="UP000184315"/>
    </source>
</evidence>
<feature type="transmembrane region" description="Helical" evidence="1">
    <location>
        <begin position="15"/>
        <end position="33"/>
    </location>
</feature>
<keyword evidence="1" id="KW-0472">Membrane</keyword>
<dbReference type="Proteomes" id="UP000184315">
    <property type="component" value="Unassembled WGS sequence"/>
</dbReference>
<evidence type="ECO:0000313" key="2">
    <source>
        <dbReference type="EMBL" id="CUR34791.1"/>
    </source>
</evidence>
<keyword evidence="1" id="KW-1133">Transmembrane helix</keyword>
<protein>
    <submittedName>
        <fullName evidence="2">Uncharacterized protein</fullName>
    </submittedName>
</protein>
<keyword evidence="1" id="KW-0812">Transmembrane</keyword>
<organism evidence="2 3">
    <name type="scientific">Planktothrix tepida PCC 9214</name>
    <dbReference type="NCBI Taxonomy" id="671072"/>
    <lineage>
        <taxon>Bacteria</taxon>
        <taxon>Bacillati</taxon>
        <taxon>Cyanobacteriota</taxon>
        <taxon>Cyanophyceae</taxon>
        <taxon>Oscillatoriophycideae</taxon>
        <taxon>Oscillatoriales</taxon>
        <taxon>Microcoleaceae</taxon>
        <taxon>Planktothrix</taxon>
    </lineage>
</organism>
<reference evidence="3" key="1">
    <citation type="submission" date="2015-10" db="EMBL/GenBank/DDBJ databases">
        <authorList>
            <person name="Regsiter A."/>
            <person name="william w."/>
        </authorList>
    </citation>
    <scope>NUCLEOTIDE SEQUENCE [LARGE SCALE GENOMIC DNA]</scope>
</reference>
<sequence>MLALHMDFLLDSYQIWLPVVLPFNPALVCWLLPEQTRGYAFTSALEGWDLIH</sequence>